<dbReference type="Gene3D" id="3.20.20.80">
    <property type="entry name" value="Glycosidases"/>
    <property type="match status" value="1"/>
</dbReference>
<dbReference type="Proteomes" id="UP001595533">
    <property type="component" value="Unassembled WGS sequence"/>
</dbReference>
<keyword evidence="1" id="KW-0732">Signal</keyword>
<evidence type="ECO:0008006" key="4">
    <source>
        <dbReference type="Google" id="ProtNLM"/>
    </source>
</evidence>
<name>A0ABV7J586_9GAMM</name>
<comment type="caution">
    <text evidence="2">The sequence shown here is derived from an EMBL/GenBank/DDBJ whole genome shotgun (WGS) entry which is preliminary data.</text>
</comment>
<dbReference type="SUPFAM" id="SSF51445">
    <property type="entry name" value="(Trans)glycosidases"/>
    <property type="match status" value="1"/>
</dbReference>
<sequence length="450" mass="48724">MKTIHNRFIFIIACLLTSTPILANQGGPPWVFADHDFVNPFTGGVAWETSQNSDVLSMEWAFIGLSDVLPLCSGGFDWSSVDDFLSRVDGRGHQAILRPVVFGPGYGSGDFAPSDMLTNDFLYDSDTYQNPDWAEITVQNCILKFIDAFAVRYKDDQRIAYIQMGLAGLWGEHHLDGGPYTASSFPSSAFQETMISRYINGFGNTQDSLLTALSLDATQAHGFFGSGDTSLDGERFSFFDDSLLIANHNDALNWRQEVIPTAQLALHKQHGWGGEAFWTGCNSDGSWVTPPHDCGNGESLDDQALRIGLNYMLGSPAFTSGQFSTAQLLAASQLMGYKFTARAAARLDADHLAVTVENTGVAHSPYPVTVCTSEGCAGDLSSLAPGEQVVIDVPATESGTQNLFFNATRLDPLSPLKIRWSNAGANGLNGTLVVEINPAEFIFADGFNHN</sequence>
<accession>A0ABV7J586</accession>
<protein>
    <recommendedName>
        <fullName evidence="4">DUF4832 domain-containing protein</fullName>
    </recommendedName>
</protein>
<gene>
    <name evidence="2" type="ORF">ACFODZ_03665</name>
</gene>
<dbReference type="RefSeq" id="WP_157892669.1">
    <property type="nucleotide sequence ID" value="NZ_JBHRTS010000002.1"/>
</dbReference>
<dbReference type="InterPro" id="IPR017853">
    <property type="entry name" value="GH"/>
</dbReference>
<dbReference type="EMBL" id="JBHRTS010000002">
    <property type="protein sequence ID" value="MFC3193336.1"/>
    <property type="molecule type" value="Genomic_DNA"/>
</dbReference>
<reference evidence="3" key="1">
    <citation type="journal article" date="2019" name="Int. J. Syst. Evol. Microbiol.">
        <title>The Global Catalogue of Microorganisms (GCM) 10K type strain sequencing project: providing services to taxonomists for standard genome sequencing and annotation.</title>
        <authorList>
            <consortium name="The Broad Institute Genomics Platform"/>
            <consortium name="The Broad Institute Genome Sequencing Center for Infectious Disease"/>
            <person name="Wu L."/>
            <person name="Ma J."/>
        </authorList>
    </citation>
    <scope>NUCLEOTIDE SEQUENCE [LARGE SCALE GENOMIC DNA]</scope>
    <source>
        <strain evidence="3">KCTC 42953</strain>
    </source>
</reference>
<organism evidence="2 3">
    <name type="scientific">Marinicella sediminis</name>
    <dbReference type="NCBI Taxonomy" id="1792834"/>
    <lineage>
        <taxon>Bacteria</taxon>
        <taxon>Pseudomonadati</taxon>
        <taxon>Pseudomonadota</taxon>
        <taxon>Gammaproteobacteria</taxon>
        <taxon>Lysobacterales</taxon>
        <taxon>Marinicellaceae</taxon>
        <taxon>Marinicella</taxon>
    </lineage>
</organism>
<feature type="chain" id="PRO_5046005549" description="DUF4832 domain-containing protein" evidence="1">
    <location>
        <begin position="24"/>
        <end position="450"/>
    </location>
</feature>
<feature type="signal peptide" evidence="1">
    <location>
        <begin position="1"/>
        <end position="23"/>
    </location>
</feature>
<evidence type="ECO:0000313" key="2">
    <source>
        <dbReference type="EMBL" id="MFC3193336.1"/>
    </source>
</evidence>
<evidence type="ECO:0000256" key="1">
    <source>
        <dbReference type="SAM" id="SignalP"/>
    </source>
</evidence>
<evidence type="ECO:0000313" key="3">
    <source>
        <dbReference type="Proteomes" id="UP001595533"/>
    </source>
</evidence>
<proteinExistence type="predicted"/>
<keyword evidence="3" id="KW-1185">Reference proteome</keyword>